<feature type="region of interest" description="Disordered" evidence="1">
    <location>
        <begin position="1"/>
        <end position="52"/>
    </location>
</feature>
<dbReference type="EMBL" id="BLAE01000020">
    <property type="protein sequence ID" value="GES10238.1"/>
    <property type="molecule type" value="Genomic_DNA"/>
</dbReference>
<reference evidence="2 3" key="1">
    <citation type="submission" date="2019-10" db="EMBL/GenBank/DDBJ databases">
        <title>Whole genome shotgun sequence of Acrocarpospora macrocephala NBRC 16266.</title>
        <authorList>
            <person name="Ichikawa N."/>
            <person name="Kimura A."/>
            <person name="Kitahashi Y."/>
            <person name="Komaki H."/>
            <person name="Oguchi A."/>
        </authorList>
    </citation>
    <scope>NUCLEOTIDE SEQUENCE [LARGE SCALE GENOMIC DNA]</scope>
    <source>
        <strain evidence="2 3">NBRC 16266</strain>
    </source>
</reference>
<evidence type="ECO:0000313" key="2">
    <source>
        <dbReference type="EMBL" id="GES10238.1"/>
    </source>
</evidence>
<feature type="compositionally biased region" description="Low complexity" evidence="1">
    <location>
        <begin position="38"/>
        <end position="52"/>
    </location>
</feature>
<keyword evidence="3" id="KW-1185">Reference proteome</keyword>
<comment type="caution">
    <text evidence="2">The sequence shown here is derived from an EMBL/GenBank/DDBJ whole genome shotgun (WGS) entry which is preliminary data.</text>
</comment>
<sequence>MTESAAVRTSRTRSIAAPAACRLTPPQENGSLPPSESSSPAKATACNAASSNAGCNPNPPALDCVCSGSATSANTSPPAPRQAARSPWNTGPYSNPLVESPS</sequence>
<organism evidence="2 3">
    <name type="scientific">Acrocarpospora macrocephala</name>
    <dbReference type="NCBI Taxonomy" id="150177"/>
    <lineage>
        <taxon>Bacteria</taxon>
        <taxon>Bacillati</taxon>
        <taxon>Actinomycetota</taxon>
        <taxon>Actinomycetes</taxon>
        <taxon>Streptosporangiales</taxon>
        <taxon>Streptosporangiaceae</taxon>
        <taxon>Acrocarpospora</taxon>
    </lineage>
</organism>
<accession>A0A5M3WVR6</accession>
<name>A0A5M3WVR6_9ACTN</name>
<evidence type="ECO:0000313" key="3">
    <source>
        <dbReference type="Proteomes" id="UP000331127"/>
    </source>
</evidence>
<proteinExistence type="predicted"/>
<evidence type="ECO:0000256" key="1">
    <source>
        <dbReference type="SAM" id="MobiDB-lite"/>
    </source>
</evidence>
<feature type="compositionally biased region" description="Polar residues" evidence="1">
    <location>
        <begin position="1"/>
        <end position="13"/>
    </location>
</feature>
<feature type="compositionally biased region" description="Polar residues" evidence="1">
    <location>
        <begin position="26"/>
        <end position="37"/>
    </location>
</feature>
<gene>
    <name evidence="2" type="ORF">Amac_038350</name>
</gene>
<protein>
    <submittedName>
        <fullName evidence="2">Uncharacterized protein</fullName>
    </submittedName>
</protein>
<dbReference type="AlphaFoldDB" id="A0A5M3WVR6"/>
<dbReference type="Proteomes" id="UP000331127">
    <property type="component" value="Unassembled WGS sequence"/>
</dbReference>
<feature type="region of interest" description="Disordered" evidence="1">
    <location>
        <begin position="66"/>
        <end position="102"/>
    </location>
</feature>